<dbReference type="Pfam" id="PF08268">
    <property type="entry name" value="FBA_3"/>
    <property type="match status" value="1"/>
</dbReference>
<dbReference type="PANTHER" id="PTHR31111:SF138">
    <property type="entry name" value="F-BOX ASSOCIATED DOMAIN-CONTAINING PROTEIN"/>
    <property type="match status" value="1"/>
</dbReference>
<dbReference type="InterPro" id="IPR017451">
    <property type="entry name" value="F-box-assoc_interact_dom"/>
</dbReference>
<dbReference type="EMBL" id="KB870806">
    <property type="protein sequence ID" value="EOA34437.1"/>
    <property type="molecule type" value="Genomic_DNA"/>
</dbReference>
<name>R0GF48_9BRAS</name>
<proteinExistence type="predicted"/>
<evidence type="ECO:0000313" key="3">
    <source>
        <dbReference type="Proteomes" id="UP000029121"/>
    </source>
</evidence>
<sequence>MEDASFDEVPEELQMRIMSRLPLKSLVTCLCVAKKWATLISTKAFRDRYLDKSMTRPRFLFVSGIHRTEALFHSVYQKELLSSGQQQIRTNDAPLAEVSQPVRGLICLHDGSTNVVICNPGAKKFLSLPQIQRPDGATIRCFFGYDESNDVFKVLCAKQFGDGKGSKEFQVYTVKEGAVEDSSWRRITCEHDHSPLSSQLSTQGLCIEGVLYYVAQPSSGKSLVIMCFNLSSEDFSVIEVPERVENSRVNDHRWKLVNYKGELAMVDDYEFKSGILDEWSESDNGFFDIWIRKEAARNWENKNFEIPHWGESVGFHKFFFKGTIATGELVFAPYCWPLRGQLYVLCYDTDTRDLRRFDVEGMVDRYFFVRTFLDHVDSTWLMSK</sequence>
<dbReference type="SUPFAM" id="SSF81383">
    <property type="entry name" value="F-box domain"/>
    <property type="match status" value="1"/>
</dbReference>
<dbReference type="InterPro" id="IPR036047">
    <property type="entry name" value="F-box-like_dom_sf"/>
</dbReference>
<dbReference type="NCBIfam" id="TIGR01640">
    <property type="entry name" value="F_box_assoc_1"/>
    <property type="match status" value="1"/>
</dbReference>
<dbReference type="InterPro" id="IPR013187">
    <property type="entry name" value="F-box-assoc_dom_typ3"/>
</dbReference>
<dbReference type="STRING" id="81985.R0GF48"/>
<evidence type="ECO:0000313" key="2">
    <source>
        <dbReference type="EMBL" id="EOA34437.1"/>
    </source>
</evidence>
<dbReference type="OrthoDB" id="1867629at2759"/>
<dbReference type="Gene3D" id="1.20.1280.50">
    <property type="match status" value="1"/>
</dbReference>
<evidence type="ECO:0000259" key="1">
    <source>
        <dbReference type="PROSITE" id="PS50181"/>
    </source>
</evidence>
<accession>R0GF48</accession>
<dbReference type="PANTHER" id="PTHR31111">
    <property type="entry name" value="BNAA05G37150D PROTEIN-RELATED"/>
    <property type="match status" value="1"/>
</dbReference>
<dbReference type="SMART" id="SM00256">
    <property type="entry name" value="FBOX"/>
    <property type="match status" value="1"/>
</dbReference>
<feature type="domain" description="F-box" evidence="1">
    <location>
        <begin position="3"/>
        <end position="48"/>
    </location>
</feature>
<dbReference type="Pfam" id="PF00646">
    <property type="entry name" value="F-box"/>
    <property type="match status" value="1"/>
</dbReference>
<dbReference type="eggNOG" id="ENOG502SXXQ">
    <property type="taxonomic scope" value="Eukaryota"/>
</dbReference>
<dbReference type="Proteomes" id="UP000029121">
    <property type="component" value="Unassembled WGS sequence"/>
</dbReference>
<organism evidence="2 3">
    <name type="scientific">Capsella rubella</name>
    <dbReference type="NCBI Taxonomy" id="81985"/>
    <lineage>
        <taxon>Eukaryota</taxon>
        <taxon>Viridiplantae</taxon>
        <taxon>Streptophyta</taxon>
        <taxon>Embryophyta</taxon>
        <taxon>Tracheophyta</taxon>
        <taxon>Spermatophyta</taxon>
        <taxon>Magnoliopsida</taxon>
        <taxon>eudicotyledons</taxon>
        <taxon>Gunneridae</taxon>
        <taxon>Pentapetalae</taxon>
        <taxon>rosids</taxon>
        <taxon>malvids</taxon>
        <taxon>Brassicales</taxon>
        <taxon>Brassicaceae</taxon>
        <taxon>Camelineae</taxon>
        <taxon>Capsella</taxon>
    </lineage>
</organism>
<protein>
    <recommendedName>
        <fullName evidence="1">F-box domain-containing protein</fullName>
    </recommendedName>
</protein>
<dbReference type="AlphaFoldDB" id="R0GF48"/>
<gene>
    <name evidence="2" type="ORF">CARUB_v10021972mg</name>
</gene>
<reference evidence="3" key="1">
    <citation type="journal article" date="2013" name="Nat. Genet.">
        <title>The Capsella rubella genome and the genomic consequences of rapid mating system evolution.</title>
        <authorList>
            <person name="Slotte T."/>
            <person name="Hazzouri K.M."/>
            <person name="Agren J.A."/>
            <person name="Koenig D."/>
            <person name="Maumus F."/>
            <person name="Guo Y.L."/>
            <person name="Steige K."/>
            <person name="Platts A.E."/>
            <person name="Escobar J.S."/>
            <person name="Newman L.K."/>
            <person name="Wang W."/>
            <person name="Mandakova T."/>
            <person name="Vello E."/>
            <person name="Smith L.M."/>
            <person name="Henz S.R."/>
            <person name="Steffen J."/>
            <person name="Takuno S."/>
            <person name="Brandvain Y."/>
            <person name="Coop G."/>
            <person name="Andolfatto P."/>
            <person name="Hu T.T."/>
            <person name="Blanchette M."/>
            <person name="Clark R.M."/>
            <person name="Quesneville H."/>
            <person name="Nordborg M."/>
            <person name="Gaut B.S."/>
            <person name="Lysak M.A."/>
            <person name="Jenkins J."/>
            <person name="Grimwood J."/>
            <person name="Chapman J."/>
            <person name="Prochnik S."/>
            <person name="Shu S."/>
            <person name="Rokhsar D."/>
            <person name="Schmutz J."/>
            <person name="Weigel D."/>
            <person name="Wright S.I."/>
        </authorList>
    </citation>
    <scope>NUCLEOTIDE SEQUENCE [LARGE SCALE GENOMIC DNA]</scope>
    <source>
        <strain evidence="3">cv. Monte Gargano</strain>
    </source>
</reference>
<dbReference type="PROSITE" id="PS50181">
    <property type="entry name" value="FBOX"/>
    <property type="match status" value="1"/>
</dbReference>
<dbReference type="InterPro" id="IPR001810">
    <property type="entry name" value="F-box_dom"/>
</dbReference>
<dbReference type="KEGG" id="crb:17895700"/>
<keyword evidence="3" id="KW-1185">Reference proteome</keyword>